<evidence type="ECO:0000256" key="9">
    <source>
        <dbReference type="RuleBase" id="RU365093"/>
    </source>
</evidence>
<proteinExistence type="inferred from homology"/>
<keyword evidence="10" id="KW-0175">Coiled coil</keyword>
<sequence length="438" mass="49213">MARHETELHNPTNHTHFWIKCGLALLVIGGGVIVNWIYFAPLSSAAIAQGHITVEGYRKKIQHLDGGIVENIYVKDGQLVSVGDPLVTLNSTKAKTRFLQIKSRYYNALAKYNRLQAEINETREIAFIPSLDQSDALIAQAVATQTKLRQIRMEALNGAIEIAKKQMEQAKQNLNSYVARSKVDAQALGLLDEQVDMLAKLSKKGFASREQLLFSQRERLDIQRRIDDYDAVMAREELLIAEAKQSIANLRLEFIKDASEELELAERDIIELKEHLSQAEEELGRSTIASPINGKIVELNIHTLGGIVTSGEVLMEVIPVDSNLIVEANVTPQDIDALQLGQMAEVRLTSYNYRRLLPITGKVVYISADSIIDERKDQSSYTINIELDMKTVEKNTHIKLYPGMPAEVLILLDERTVLDYLLNPLLISLNRAFRDSDL</sequence>
<dbReference type="eggNOG" id="COG0845">
    <property type="taxonomic scope" value="Bacteria"/>
</dbReference>
<dbReference type="PANTHER" id="PTHR30386:SF17">
    <property type="entry name" value="ALKALINE PROTEASE SECRETION PROTEIN APRE"/>
    <property type="match status" value="1"/>
</dbReference>
<organism evidence="13 14">
    <name type="scientific">Vibrio genomosp. F10 str. ZF-129</name>
    <dbReference type="NCBI Taxonomy" id="1187848"/>
    <lineage>
        <taxon>Bacteria</taxon>
        <taxon>Pseudomonadati</taxon>
        <taxon>Pseudomonadota</taxon>
        <taxon>Gammaproteobacteria</taxon>
        <taxon>Vibrionales</taxon>
        <taxon>Vibrionaceae</taxon>
        <taxon>Vibrio</taxon>
    </lineage>
</organism>
<keyword evidence="3 9" id="KW-0813">Transport</keyword>
<dbReference type="NCBIfam" id="TIGR01843">
    <property type="entry name" value="type_I_hlyD"/>
    <property type="match status" value="1"/>
</dbReference>
<evidence type="ECO:0000256" key="2">
    <source>
        <dbReference type="ARBA" id="ARBA00009477"/>
    </source>
</evidence>
<dbReference type="InterPro" id="IPR010129">
    <property type="entry name" value="T1SS_HlyD"/>
</dbReference>
<dbReference type="OrthoDB" id="9775513at2"/>
<evidence type="ECO:0000256" key="1">
    <source>
        <dbReference type="ARBA" id="ARBA00004377"/>
    </source>
</evidence>
<dbReference type="InterPro" id="IPR050739">
    <property type="entry name" value="MFP"/>
</dbReference>
<evidence type="ECO:0000256" key="4">
    <source>
        <dbReference type="ARBA" id="ARBA00022475"/>
    </source>
</evidence>
<dbReference type="EMBL" id="AJYQ02000090">
    <property type="protein sequence ID" value="OEE34498.1"/>
    <property type="molecule type" value="Genomic_DNA"/>
</dbReference>
<evidence type="ECO:0000259" key="12">
    <source>
        <dbReference type="Pfam" id="PF26002"/>
    </source>
</evidence>
<protein>
    <recommendedName>
        <fullName evidence="9">Membrane fusion protein (MFP) family protein</fullName>
    </recommendedName>
</protein>
<dbReference type="Gene3D" id="1.10.287.470">
    <property type="entry name" value="Helix hairpin bin"/>
    <property type="match status" value="1"/>
</dbReference>
<dbReference type="InterPro" id="IPR058781">
    <property type="entry name" value="HH_AprE-like"/>
</dbReference>
<evidence type="ECO:0000259" key="11">
    <source>
        <dbReference type="Pfam" id="PF25994"/>
    </source>
</evidence>
<keyword evidence="6 9" id="KW-0812">Transmembrane</keyword>
<evidence type="ECO:0000256" key="7">
    <source>
        <dbReference type="ARBA" id="ARBA00022989"/>
    </source>
</evidence>
<gene>
    <name evidence="13" type="ORF">A1QO_07730</name>
</gene>
<dbReference type="Gene3D" id="2.40.30.170">
    <property type="match status" value="1"/>
</dbReference>
<dbReference type="GO" id="GO:0005886">
    <property type="term" value="C:plasma membrane"/>
    <property type="evidence" value="ECO:0007669"/>
    <property type="project" value="UniProtKB-SubCell"/>
</dbReference>
<comment type="similarity">
    <text evidence="2 9">Belongs to the membrane fusion protein (MFP) (TC 8.A.1) family.</text>
</comment>
<dbReference type="Pfam" id="PF26002">
    <property type="entry name" value="Beta-barrel_AprE"/>
    <property type="match status" value="1"/>
</dbReference>
<dbReference type="Proteomes" id="UP000094741">
    <property type="component" value="Unassembled WGS sequence"/>
</dbReference>
<evidence type="ECO:0000256" key="8">
    <source>
        <dbReference type="ARBA" id="ARBA00023136"/>
    </source>
</evidence>
<dbReference type="InterPro" id="IPR058982">
    <property type="entry name" value="Beta-barrel_AprE"/>
</dbReference>
<evidence type="ECO:0000313" key="14">
    <source>
        <dbReference type="Proteomes" id="UP000094741"/>
    </source>
</evidence>
<evidence type="ECO:0000313" key="13">
    <source>
        <dbReference type="EMBL" id="OEE34498.1"/>
    </source>
</evidence>
<dbReference type="GO" id="GO:0015031">
    <property type="term" value="P:protein transport"/>
    <property type="evidence" value="ECO:0007669"/>
    <property type="project" value="InterPro"/>
</dbReference>
<feature type="coiled-coil region" evidence="10">
    <location>
        <begin position="153"/>
        <end position="180"/>
    </location>
</feature>
<keyword evidence="7 9" id="KW-1133">Transmembrane helix</keyword>
<reference evidence="13 14" key="1">
    <citation type="journal article" date="2012" name="Science">
        <title>Ecological populations of bacteria act as socially cohesive units of antibiotic production and resistance.</title>
        <authorList>
            <person name="Cordero O.X."/>
            <person name="Wildschutte H."/>
            <person name="Kirkup B."/>
            <person name="Proehl S."/>
            <person name="Ngo L."/>
            <person name="Hussain F."/>
            <person name="Le Roux F."/>
            <person name="Mincer T."/>
            <person name="Polz M.F."/>
        </authorList>
    </citation>
    <scope>NUCLEOTIDE SEQUENCE [LARGE SCALE GENOMIC DNA]</scope>
    <source>
        <strain evidence="13 14">ZF-129</strain>
    </source>
</reference>
<evidence type="ECO:0000256" key="5">
    <source>
        <dbReference type="ARBA" id="ARBA00022519"/>
    </source>
</evidence>
<name>A0A1E5BFL2_9VIBR</name>
<keyword evidence="4 9" id="KW-1003">Cell membrane</keyword>
<dbReference type="Pfam" id="PF25994">
    <property type="entry name" value="HH_AprE"/>
    <property type="match status" value="1"/>
</dbReference>
<dbReference type="Gene3D" id="2.40.50.100">
    <property type="match status" value="1"/>
</dbReference>
<feature type="domain" description="AprE-like beta-barrel" evidence="12">
    <location>
        <begin position="324"/>
        <end position="411"/>
    </location>
</feature>
<feature type="transmembrane region" description="Helical" evidence="9">
    <location>
        <begin position="21"/>
        <end position="39"/>
    </location>
</feature>
<keyword evidence="8 9" id="KW-0472">Membrane</keyword>
<feature type="coiled-coil region" evidence="10">
    <location>
        <begin position="233"/>
        <end position="282"/>
    </location>
</feature>
<comment type="subcellular location">
    <subcellularLocation>
        <location evidence="1 9">Cell inner membrane</location>
        <topology evidence="1 9">Single-pass membrane protein</topology>
    </subcellularLocation>
</comment>
<keyword evidence="5 9" id="KW-0997">Cell inner membrane</keyword>
<dbReference type="RefSeq" id="WP_017037271.1">
    <property type="nucleotide sequence ID" value="NZ_AJYQ02000090.1"/>
</dbReference>
<accession>A0A1E5BFL2</accession>
<evidence type="ECO:0000256" key="10">
    <source>
        <dbReference type="SAM" id="Coils"/>
    </source>
</evidence>
<dbReference type="PRINTS" id="PR01490">
    <property type="entry name" value="RTXTOXIND"/>
</dbReference>
<evidence type="ECO:0000256" key="3">
    <source>
        <dbReference type="ARBA" id="ARBA00022448"/>
    </source>
</evidence>
<dbReference type="STRING" id="1187848.A1QO_07730"/>
<feature type="domain" description="AprE-like long alpha-helical hairpin" evidence="11">
    <location>
        <begin position="95"/>
        <end position="281"/>
    </location>
</feature>
<dbReference type="PANTHER" id="PTHR30386">
    <property type="entry name" value="MEMBRANE FUSION SUBUNIT OF EMRAB-TOLC MULTIDRUG EFFLUX PUMP"/>
    <property type="match status" value="1"/>
</dbReference>
<dbReference type="AlphaFoldDB" id="A0A1E5BFL2"/>
<comment type="caution">
    <text evidence="13">The sequence shown here is derived from an EMBL/GenBank/DDBJ whole genome shotgun (WGS) entry which is preliminary data.</text>
</comment>
<evidence type="ECO:0000256" key="6">
    <source>
        <dbReference type="ARBA" id="ARBA00022692"/>
    </source>
</evidence>